<dbReference type="AlphaFoldDB" id="A0A6C0E5P9"/>
<name>A0A6C0E5P9_9ZZZZ</name>
<evidence type="ECO:0000313" key="1">
    <source>
        <dbReference type="EMBL" id="QHT24042.1"/>
    </source>
</evidence>
<accession>A0A6C0E5P9</accession>
<organism evidence="1">
    <name type="scientific">viral metagenome</name>
    <dbReference type="NCBI Taxonomy" id="1070528"/>
    <lineage>
        <taxon>unclassified sequences</taxon>
        <taxon>metagenomes</taxon>
        <taxon>organismal metagenomes</taxon>
    </lineage>
</organism>
<protein>
    <submittedName>
        <fullName evidence="1">Uncharacterized protein</fullName>
    </submittedName>
</protein>
<proteinExistence type="predicted"/>
<reference evidence="1" key="1">
    <citation type="journal article" date="2020" name="Nature">
        <title>Giant virus diversity and host interactions through global metagenomics.</title>
        <authorList>
            <person name="Schulz F."/>
            <person name="Roux S."/>
            <person name="Paez-Espino D."/>
            <person name="Jungbluth S."/>
            <person name="Walsh D.A."/>
            <person name="Denef V.J."/>
            <person name="McMahon K.D."/>
            <person name="Konstantinidis K.T."/>
            <person name="Eloe-Fadrosh E.A."/>
            <person name="Kyrpides N.C."/>
            <person name="Woyke T."/>
        </authorList>
    </citation>
    <scope>NUCLEOTIDE SEQUENCE</scope>
    <source>
        <strain evidence="1">GVMAG-M-3300023179-132</strain>
    </source>
</reference>
<dbReference type="EMBL" id="MN739737">
    <property type="protein sequence ID" value="QHT24042.1"/>
    <property type="molecule type" value="Genomic_DNA"/>
</dbReference>
<sequence length="70" mass="7735">MVLMSGSKMARHQASLVTRATCGGNKKTGLSRVVGIHSTRHILARTISTAPLRCDYTLGPRQVHRMHMIH</sequence>